<feature type="transmembrane region" description="Helical" evidence="1">
    <location>
        <begin position="76"/>
        <end position="97"/>
    </location>
</feature>
<dbReference type="Pfam" id="PF16344">
    <property type="entry name" value="FecR_C"/>
    <property type="match status" value="1"/>
</dbReference>
<keyword evidence="1" id="KW-0472">Membrane</keyword>
<evidence type="ECO:0000313" key="4">
    <source>
        <dbReference type="EMBL" id="KKB58010.1"/>
    </source>
</evidence>
<dbReference type="Gene3D" id="2.60.120.1440">
    <property type="match status" value="1"/>
</dbReference>
<dbReference type="FunFam" id="2.60.120.1440:FF:000001">
    <property type="entry name" value="Putative anti-sigma factor"/>
    <property type="match status" value="1"/>
</dbReference>
<dbReference type="Pfam" id="PF04773">
    <property type="entry name" value="FecR"/>
    <property type="match status" value="1"/>
</dbReference>
<dbReference type="STRING" id="1203610.HMPREF1536_01819"/>
<protein>
    <recommendedName>
        <fullName evidence="6">FecR protein domain-containing protein</fullName>
    </recommendedName>
</protein>
<dbReference type="PANTHER" id="PTHR30273:SF2">
    <property type="entry name" value="PROTEIN FECR"/>
    <property type="match status" value="1"/>
</dbReference>
<name>A0A0F5JK95_9BACT</name>
<dbReference type="InterPro" id="IPR032508">
    <property type="entry name" value="FecR_C"/>
</dbReference>
<dbReference type="PANTHER" id="PTHR30273">
    <property type="entry name" value="PERIPLASMIC SIGNAL SENSOR AND SIGMA FACTOR ACTIVATOR FECR-RELATED"/>
    <property type="match status" value="1"/>
</dbReference>
<reference evidence="4 5" key="1">
    <citation type="submission" date="2013-04" db="EMBL/GenBank/DDBJ databases">
        <title>The Genome Sequence of Parabacteroides gordonii DSM 23371.</title>
        <authorList>
            <consortium name="The Broad Institute Genomics Platform"/>
            <person name="Earl A."/>
            <person name="Ward D."/>
            <person name="Feldgarden M."/>
            <person name="Gevers D."/>
            <person name="Martens E."/>
            <person name="Sakamoto M."/>
            <person name="Benno Y."/>
            <person name="Suzuki N."/>
            <person name="Matsunaga N."/>
            <person name="Koshihara K."/>
            <person name="Seki M."/>
            <person name="Komiya H."/>
            <person name="Walker B."/>
            <person name="Young S."/>
            <person name="Zeng Q."/>
            <person name="Gargeya S."/>
            <person name="Fitzgerald M."/>
            <person name="Haas B."/>
            <person name="Abouelleil A."/>
            <person name="Allen A.W."/>
            <person name="Alvarado L."/>
            <person name="Arachchi H.M."/>
            <person name="Berlin A.M."/>
            <person name="Chapman S.B."/>
            <person name="Gainer-Dewar J."/>
            <person name="Goldberg J."/>
            <person name="Griggs A."/>
            <person name="Gujja S."/>
            <person name="Hansen M."/>
            <person name="Howarth C."/>
            <person name="Imamovic A."/>
            <person name="Ireland A."/>
            <person name="Larimer J."/>
            <person name="McCowan C."/>
            <person name="Murphy C."/>
            <person name="Pearson M."/>
            <person name="Poon T.W."/>
            <person name="Priest M."/>
            <person name="Roberts A."/>
            <person name="Saif S."/>
            <person name="Shea T."/>
            <person name="Sisk P."/>
            <person name="Sykes S."/>
            <person name="Wortman J."/>
            <person name="Nusbaum C."/>
            <person name="Birren B."/>
        </authorList>
    </citation>
    <scope>NUCLEOTIDE SEQUENCE [LARGE SCALE GENOMIC DNA]</scope>
    <source>
        <strain evidence="4 5">MS-1</strain>
    </source>
</reference>
<sequence>MDEQIRKYFQGELDATERLKLLRQVESDDKLKEQFIEYKNMYALLSLSNEVNDKKANQDGYIRFNTKIKTRKIRRLLLKAASCAAIAILLIVSTYWVTVNHQSTMSSAIADNRLYVPAGQRVKLTLQDGTDVWLNAQTTLVYPAVFSDKERRVSVEGEAFFDVAKNADKPFIVSSRGIDMKVLGTKFNVHSYPGEKDIQTSLIEGSLHVYFSRPDKKGVILKPNEQVTIKNGTMKVGSIPHYDHFLWRDGIYSFENELLFDILKKLELYYDVKIEVKDPSIFKWEYTGKFRQRDGIDEILRMIQRIHKFNIEKNEKNNIITLSK</sequence>
<dbReference type="InterPro" id="IPR012373">
    <property type="entry name" value="Ferrdict_sens_TM"/>
</dbReference>
<dbReference type="Gene3D" id="3.55.50.30">
    <property type="match status" value="1"/>
</dbReference>
<gene>
    <name evidence="4" type="ORF">HMPREF1536_01819</name>
</gene>
<feature type="domain" description="Protein FecR C-terminal" evidence="3">
    <location>
        <begin position="252"/>
        <end position="320"/>
    </location>
</feature>
<keyword evidence="1" id="KW-0812">Transmembrane</keyword>
<dbReference type="HOGENOM" id="CLU_050192_2_3_10"/>
<dbReference type="EMBL" id="AQHW01000011">
    <property type="protein sequence ID" value="KKB58010.1"/>
    <property type="molecule type" value="Genomic_DNA"/>
</dbReference>
<evidence type="ECO:0000259" key="3">
    <source>
        <dbReference type="Pfam" id="PF16344"/>
    </source>
</evidence>
<accession>A0A0F5JK95</accession>
<evidence type="ECO:0000313" key="5">
    <source>
        <dbReference type="Proteomes" id="UP000033035"/>
    </source>
</evidence>
<evidence type="ECO:0008006" key="6">
    <source>
        <dbReference type="Google" id="ProtNLM"/>
    </source>
</evidence>
<keyword evidence="1" id="KW-1133">Transmembrane helix</keyword>
<dbReference type="Proteomes" id="UP000033035">
    <property type="component" value="Unassembled WGS sequence"/>
</dbReference>
<organism evidence="4 5">
    <name type="scientific">Parabacteroides gordonii MS-1 = DSM 23371</name>
    <dbReference type="NCBI Taxonomy" id="1203610"/>
    <lineage>
        <taxon>Bacteria</taxon>
        <taxon>Pseudomonadati</taxon>
        <taxon>Bacteroidota</taxon>
        <taxon>Bacteroidia</taxon>
        <taxon>Bacteroidales</taxon>
        <taxon>Tannerellaceae</taxon>
        <taxon>Parabacteroides</taxon>
    </lineage>
</organism>
<comment type="caution">
    <text evidence="4">The sequence shown here is derived from an EMBL/GenBank/DDBJ whole genome shotgun (WGS) entry which is preliminary data.</text>
</comment>
<dbReference type="AlphaFoldDB" id="A0A0F5JK95"/>
<evidence type="ECO:0000256" key="1">
    <source>
        <dbReference type="SAM" id="Phobius"/>
    </source>
</evidence>
<dbReference type="PATRIC" id="fig|1203610.3.peg.1869"/>
<feature type="domain" description="FecR protein" evidence="2">
    <location>
        <begin position="114"/>
        <end position="206"/>
    </location>
</feature>
<dbReference type="RefSeq" id="WP_028730045.1">
    <property type="nucleotide sequence ID" value="NZ_KE386765.1"/>
</dbReference>
<dbReference type="PIRSF" id="PIRSF018266">
    <property type="entry name" value="FecR"/>
    <property type="match status" value="1"/>
</dbReference>
<evidence type="ECO:0000259" key="2">
    <source>
        <dbReference type="Pfam" id="PF04773"/>
    </source>
</evidence>
<dbReference type="InterPro" id="IPR006860">
    <property type="entry name" value="FecR"/>
</dbReference>
<proteinExistence type="predicted"/>
<keyword evidence="5" id="KW-1185">Reference proteome</keyword>
<dbReference type="GO" id="GO:0016989">
    <property type="term" value="F:sigma factor antagonist activity"/>
    <property type="evidence" value="ECO:0007669"/>
    <property type="project" value="TreeGrafter"/>
</dbReference>